<sequence>MHELEAALEGSKRRSASGADGVSFQMLRNLVGTSRQRLLEYYNVWNTGVLPESWRTAVVAPILKTRKKAMTLSSYRPVFLTSAPCKVMEQVALKRLEWIADQLYFFPVQQTGFRRHRCTADSISDVVVTLEDARSCGDVAMLLLLDVESAFDGLPHEVVEGALDRLGISGSLRSFVTAFLSGRTFCVRVGRETSRPRHITAGVPQGSVLSPFLFNMAMAGLPASLPTGTRFPTRCSVYADDVALWARGPSQLAYAELDPRSKNGTWE</sequence>
<dbReference type="AlphaFoldDB" id="A0A9D4PAP2"/>
<name>A0A9D4PAP2_RHISA</name>
<dbReference type="InterPro" id="IPR043502">
    <property type="entry name" value="DNA/RNA_pol_sf"/>
</dbReference>
<comment type="caution">
    <text evidence="2">The sequence shown here is derived from an EMBL/GenBank/DDBJ whole genome shotgun (WGS) entry which is preliminary data.</text>
</comment>
<feature type="domain" description="Reverse transcriptase" evidence="1">
    <location>
        <begin position="43"/>
        <end position="267"/>
    </location>
</feature>
<evidence type="ECO:0000313" key="3">
    <source>
        <dbReference type="Proteomes" id="UP000821837"/>
    </source>
</evidence>
<reference evidence="2" key="2">
    <citation type="submission" date="2021-09" db="EMBL/GenBank/DDBJ databases">
        <authorList>
            <person name="Jia N."/>
            <person name="Wang J."/>
            <person name="Shi W."/>
            <person name="Du L."/>
            <person name="Sun Y."/>
            <person name="Zhan W."/>
            <person name="Jiang J."/>
            <person name="Wang Q."/>
            <person name="Zhang B."/>
            <person name="Ji P."/>
            <person name="Sakyi L.B."/>
            <person name="Cui X."/>
            <person name="Yuan T."/>
            <person name="Jiang B."/>
            <person name="Yang W."/>
            <person name="Lam T.T.-Y."/>
            <person name="Chang Q."/>
            <person name="Ding S."/>
            <person name="Wang X."/>
            <person name="Zhu J."/>
            <person name="Ruan X."/>
            <person name="Zhao L."/>
            <person name="Wei J."/>
            <person name="Que T."/>
            <person name="Du C."/>
            <person name="Cheng J."/>
            <person name="Dai P."/>
            <person name="Han X."/>
            <person name="Huang E."/>
            <person name="Gao Y."/>
            <person name="Liu J."/>
            <person name="Shao H."/>
            <person name="Ye R."/>
            <person name="Li L."/>
            <person name="Wei W."/>
            <person name="Wang X."/>
            <person name="Wang C."/>
            <person name="Huo Q."/>
            <person name="Li W."/>
            <person name="Guo W."/>
            <person name="Chen H."/>
            <person name="Chen S."/>
            <person name="Zhou L."/>
            <person name="Zhou L."/>
            <person name="Ni X."/>
            <person name="Tian J."/>
            <person name="Zhou Y."/>
            <person name="Sheng Y."/>
            <person name="Liu T."/>
            <person name="Pan Y."/>
            <person name="Xia L."/>
            <person name="Li J."/>
            <person name="Zhao F."/>
            <person name="Cao W."/>
        </authorList>
    </citation>
    <scope>NUCLEOTIDE SEQUENCE</scope>
    <source>
        <strain evidence="2">Rsan-2018</strain>
        <tissue evidence="2">Larvae</tissue>
    </source>
</reference>
<evidence type="ECO:0000259" key="1">
    <source>
        <dbReference type="PROSITE" id="PS50878"/>
    </source>
</evidence>
<dbReference type="InterPro" id="IPR000477">
    <property type="entry name" value="RT_dom"/>
</dbReference>
<dbReference type="GO" id="GO:0071897">
    <property type="term" value="P:DNA biosynthetic process"/>
    <property type="evidence" value="ECO:0007669"/>
    <property type="project" value="UniProtKB-ARBA"/>
</dbReference>
<dbReference type="Proteomes" id="UP000821837">
    <property type="component" value="Unassembled WGS sequence"/>
</dbReference>
<dbReference type="PROSITE" id="PS50878">
    <property type="entry name" value="RT_POL"/>
    <property type="match status" value="1"/>
</dbReference>
<keyword evidence="3" id="KW-1185">Reference proteome</keyword>
<accession>A0A9D4PAP2</accession>
<dbReference type="SUPFAM" id="SSF56672">
    <property type="entry name" value="DNA/RNA polymerases"/>
    <property type="match status" value="1"/>
</dbReference>
<dbReference type="PANTHER" id="PTHR19446">
    <property type="entry name" value="REVERSE TRANSCRIPTASES"/>
    <property type="match status" value="1"/>
</dbReference>
<dbReference type="Pfam" id="PF00078">
    <property type="entry name" value="RVT_1"/>
    <property type="match status" value="1"/>
</dbReference>
<proteinExistence type="predicted"/>
<protein>
    <recommendedName>
        <fullName evidence="1">Reverse transcriptase domain-containing protein</fullName>
    </recommendedName>
</protein>
<organism evidence="2 3">
    <name type="scientific">Rhipicephalus sanguineus</name>
    <name type="common">Brown dog tick</name>
    <name type="synonym">Ixodes sanguineus</name>
    <dbReference type="NCBI Taxonomy" id="34632"/>
    <lineage>
        <taxon>Eukaryota</taxon>
        <taxon>Metazoa</taxon>
        <taxon>Ecdysozoa</taxon>
        <taxon>Arthropoda</taxon>
        <taxon>Chelicerata</taxon>
        <taxon>Arachnida</taxon>
        <taxon>Acari</taxon>
        <taxon>Parasitiformes</taxon>
        <taxon>Ixodida</taxon>
        <taxon>Ixodoidea</taxon>
        <taxon>Ixodidae</taxon>
        <taxon>Rhipicephalinae</taxon>
        <taxon>Rhipicephalus</taxon>
        <taxon>Rhipicephalus</taxon>
    </lineage>
</organism>
<dbReference type="CDD" id="cd01650">
    <property type="entry name" value="RT_nLTR_like"/>
    <property type="match status" value="1"/>
</dbReference>
<dbReference type="VEuPathDB" id="VectorBase:RSAN_031268"/>
<dbReference type="EMBL" id="JABSTV010001255">
    <property type="protein sequence ID" value="KAH7934793.1"/>
    <property type="molecule type" value="Genomic_DNA"/>
</dbReference>
<gene>
    <name evidence="2" type="ORF">HPB52_000490</name>
</gene>
<evidence type="ECO:0000313" key="2">
    <source>
        <dbReference type="EMBL" id="KAH7934793.1"/>
    </source>
</evidence>
<reference evidence="2" key="1">
    <citation type="journal article" date="2020" name="Cell">
        <title>Large-Scale Comparative Analyses of Tick Genomes Elucidate Their Genetic Diversity and Vector Capacities.</title>
        <authorList>
            <consortium name="Tick Genome and Microbiome Consortium (TIGMIC)"/>
            <person name="Jia N."/>
            <person name="Wang J."/>
            <person name="Shi W."/>
            <person name="Du L."/>
            <person name="Sun Y."/>
            <person name="Zhan W."/>
            <person name="Jiang J.F."/>
            <person name="Wang Q."/>
            <person name="Zhang B."/>
            <person name="Ji P."/>
            <person name="Bell-Sakyi L."/>
            <person name="Cui X.M."/>
            <person name="Yuan T.T."/>
            <person name="Jiang B.G."/>
            <person name="Yang W.F."/>
            <person name="Lam T.T."/>
            <person name="Chang Q.C."/>
            <person name="Ding S.J."/>
            <person name="Wang X.J."/>
            <person name="Zhu J.G."/>
            <person name="Ruan X.D."/>
            <person name="Zhao L."/>
            <person name="Wei J.T."/>
            <person name="Ye R.Z."/>
            <person name="Que T.C."/>
            <person name="Du C.H."/>
            <person name="Zhou Y.H."/>
            <person name="Cheng J.X."/>
            <person name="Dai P.F."/>
            <person name="Guo W.B."/>
            <person name="Han X.H."/>
            <person name="Huang E.J."/>
            <person name="Li L.F."/>
            <person name="Wei W."/>
            <person name="Gao Y.C."/>
            <person name="Liu J.Z."/>
            <person name="Shao H.Z."/>
            <person name="Wang X."/>
            <person name="Wang C.C."/>
            <person name="Yang T.C."/>
            <person name="Huo Q.B."/>
            <person name="Li W."/>
            <person name="Chen H.Y."/>
            <person name="Chen S.E."/>
            <person name="Zhou L.G."/>
            <person name="Ni X.B."/>
            <person name="Tian J.H."/>
            <person name="Sheng Y."/>
            <person name="Liu T."/>
            <person name="Pan Y.S."/>
            <person name="Xia L.Y."/>
            <person name="Li J."/>
            <person name="Zhao F."/>
            <person name="Cao W.C."/>
        </authorList>
    </citation>
    <scope>NUCLEOTIDE SEQUENCE</scope>
    <source>
        <strain evidence="2">Rsan-2018</strain>
    </source>
</reference>